<accession>A0A6J8BFQ1</accession>
<feature type="region of interest" description="Disordered" evidence="1">
    <location>
        <begin position="472"/>
        <end position="560"/>
    </location>
</feature>
<evidence type="ECO:0000256" key="1">
    <source>
        <dbReference type="SAM" id="MobiDB-lite"/>
    </source>
</evidence>
<dbReference type="AlphaFoldDB" id="A0A6J8BFQ1"/>
<dbReference type="InterPro" id="IPR057191">
    <property type="entry name" value="DUF7869"/>
</dbReference>
<proteinExistence type="predicted"/>
<organism evidence="3 4">
    <name type="scientific">Mytilus coruscus</name>
    <name type="common">Sea mussel</name>
    <dbReference type="NCBI Taxonomy" id="42192"/>
    <lineage>
        <taxon>Eukaryota</taxon>
        <taxon>Metazoa</taxon>
        <taxon>Spiralia</taxon>
        <taxon>Lophotrochozoa</taxon>
        <taxon>Mollusca</taxon>
        <taxon>Bivalvia</taxon>
        <taxon>Autobranchia</taxon>
        <taxon>Pteriomorphia</taxon>
        <taxon>Mytilida</taxon>
        <taxon>Mytiloidea</taxon>
        <taxon>Mytilidae</taxon>
        <taxon>Mytilinae</taxon>
        <taxon>Mytilus</taxon>
    </lineage>
</organism>
<reference evidence="3 4" key="1">
    <citation type="submission" date="2020-06" db="EMBL/GenBank/DDBJ databases">
        <authorList>
            <person name="Li R."/>
            <person name="Bekaert M."/>
        </authorList>
    </citation>
    <scope>NUCLEOTIDE SEQUENCE [LARGE SCALE GENOMIC DNA]</scope>
    <source>
        <strain evidence="4">wild</strain>
    </source>
</reference>
<feature type="domain" description="DUF7869" evidence="2">
    <location>
        <begin position="273"/>
        <end position="363"/>
    </location>
</feature>
<dbReference type="OrthoDB" id="6124768at2759"/>
<evidence type="ECO:0000313" key="4">
    <source>
        <dbReference type="Proteomes" id="UP000507470"/>
    </source>
</evidence>
<feature type="domain" description="DUF7869" evidence="2">
    <location>
        <begin position="181"/>
        <end position="270"/>
    </location>
</feature>
<dbReference type="Pfam" id="PF25273">
    <property type="entry name" value="DUF7869"/>
    <property type="match status" value="2"/>
</dbReference>
<dbReference type="PANTHER" id="PTHR33153:SF3">
    <property type="entry name" value="TRAFFICKING PROTEIN PARTICLE COMPLEX SUBUNIT 11 DOMAIN-CONTAINING PROTEIN"/>
    <property type="match status" value="1"/>
</dbReference>
<evidence type="ECO:0000259" key="2">
    <source>
        <dbReference type="Pfam" id="PF25273"/>
    </source>
</evidence>
<dbReference type="Proteomes" id="UP000507470">
    <property type="component" value="Unassembled WGS sequence"/>
</dbReference>
<name>A0A6J8BFQ1_MYTCO</name>
<evidence type="ECO:0000313" key="3">
    <source>
        <dbReference type="EMBL" id="CAC5382493.1"/>
    </source>
</evidence>
<sequence length="620" mass="70513">MIVIDSNTLDDSVSVIGAITEAHNVIYNNDETLFGDLFDNTQSQSNKLKRKLSTFSDKPSTTYYKGTCIKGKSERFYKMSLCGVIKSYADMDWSKNEEQYKPDKQDVNCELGTSLNTENSIEHELGTSLRLDSSLSVAGELGTSLQFLIQNLNVTLVDETEDCLGMSLDGTVSTGLMAIDAANLLQTHVQGIINHGLNHFATYVDINEYKHDSNMVMNTLLKEIYFTSVHMNSFLPDILYIQADNCFRENKNRYMLAFCELLVRTNVFKEAIDAANLLQTHVQGIINHGLNHFATYVDINEYKHDSNMVMNTLLKEIYFTSVHMNSFLPDILYIQADNCFHENKNRYMLAFCELLVRTNVFKEKIPPGIPSISVPDNFNKKFNFDALEKNIERSKYLFSDILQNTQYRWWKRYITFLKETSENENKQILYAKKDARWLLPLLPKSTLHSQEEYLLPQEIQEMVDREIDDPEVEMTEEKKKEKTNANSQGRRKPTSKNGPSCSSGKRKTQKSSSMDKTKKNSTVKVNKDGGKKPTLQQRKKVSKSKRSGKTRAAQEKTNVNSKHSELLSVFNELIRLHLEMTLHSPIKSVIIGEINGCVAQCAKPANSIVMLSSLVSGCSA</sequence>
<dbReference type="PANTHER" id="PTHR33153">
    <property type="entry name" value="MYND-TYPE DOMAIN-CONTAINING PROTEIN"/>
    <property type="match status" value="1"/>
</dbReference>
<feature type="compositionally biased region" description="Basic residues" evidence="1">
    <location>
        <begin position="537"/>
        <end position="549"/>
    </location>
</feature>
<gene>
    <name evidence="3" type="ORF">MCOR_18315</name>
</gene>
<protein>
    <recommendedName>
        <fullName evidence="2">DUF7869 domain-containing protein</fullName>
    </recommendedName>
</protein>
<dbReference type="EMBL" id="CACVKT020003231">
    <property type="protein sequence ID" value="CAC5382493.1"/>
    <property type="molecule type" value="Genomic_DNA"/>
</dbReference>
<keyword evidence="4" id="KW-1185">Reference proteome</keyword>